<dbReference type="PROSITE" id="PS51296">
    <property type="entry name" value="RIESKE"/>
    <property type="match status" value="1"/>
</dbReference>
<dbReference type="Gene3D" id="2.102.10.10">
    <property type="entry name" value="Rieske [2Fe-2S] iron-sulphur domain"/>
    <property type="match status" value="1"/>
</dbReference>
<proteinExistence type="inferred from homology"/>
<keyword evidence="12" id="KW-0443">Lipid metabolism</keyword>
<evidence type="ECO:0000256" key="11">
    <source>
        <dbReference type="ARBA" id="ARBA00023136"/>
    </source>
</evidence>
<comment type="cofactor">
    <cofactor evidence="1">
        <name>Fe cation</name>
        <dbReference type="ChEBI" id="CHEBI:24875"/>
    </cofactor>
</comment>
<feature type="domain" description="Rieske" evidence="20">
    <location>
        <begin position="15"/>
        <end position="118"/>
    </location>
</feature>
<dbReference type="InterPro" id="IPR050584">
    <property type="entry name" value="Cholesterol_7-desaturase"/>
</dbReference>
<dbReference type="GO" id="GO:0016020">
    <property type="term" value="C:membrane"/>
    <property type="evidence" value="ECO:0007669"/>
    <property type="project" value="UniProtKB-SubCell"/>
</dbReference>
<dbReference type="CDD" id="cd03469">
    <property type="entry name" value="Rieske_RO_Alpha_N"/>
    <property type="match status" value="1"/>
</dbReference>
<reference evidence="21" key="1">
    <citation type="journal article" date="2017" name="PLoS ONE">
        <title>The cyanobacterial metabolite nocuolin a is a natural oxadiazine that triggers apoptosis in human cancer cells.</title>
        <authorList>
            <person name="Voracova K."/>
            <person name="Hajek J."/>
            <person name="Mares J."/>
            <person name="Urajova P."/>
            <person name="Kuzma M."/>
            <person name="Cheel J."/>
            <person name="Villunger A."/>
            <person name="Kapuscik A."/>
            <person name="Bally M."/>
            <person name="Novak P."/>
            <person name="Kabelac M."/>
            <person name="Krumschnabel G."/>
            <person name="Lukes M."/>
            <person name="Voloshko L."/>
            <person name="Kopecky J."/>
            <person name="Hrouzek P."/>
        </authorList>
    </citation>
    <scope>NUCLEOTIDE SEQUENCE</scope>
    <source>
        <strain evidence="21">CCAP 1453/38</strain>
    </source>
</reference>
<dbReference type="GO" id="GO:0046872">
    <property type="term" value="F:metal ion binding"/>
    <property type="evidence" value="ECO:0007669"/>
    <property type="project" value="UniProtKB-KW"/>
</dbReference>
<evidence type="ECO:0000313" key="21">
    <source>
        <dbReference type="EMBL" id="AKL71643.1"/>
    </source>
</evidence>
<dbReference type="SUPFAM" id="SSF50022">
    <property type="entry name" value="ISP domain"/>
    <property type="match status" value="1"/>
</dbReference>
<evidence type="ECO:0000259" key="20">
    <source>
        <dbReference type="PROSITE" id="PS51296"/>
    </source>
</evidence>
<dbReference type="InterPro" id="IPR017941">
    <property type="entry name" value="Rieske_2Fe-2S"/>
</dbReference>
<evidence type="ECO:0000256" key="5">
    <source>
        <dbReference type="ARBA" id="ARBA00022714"/>
    </source>
</evidence>
<comment type="pathway">
    <text evidence="3">Hormone biosynthesis.</text>
</comment>
<keyword evidence="6" id="KW-0479">Metal-binding</keyword>
<comment type="catalytic activity">
    <reaction evidence="19">
        <text>cholesterol + NADPH + O2 + H(+) = 7-dehydrocholesterol + NADP(+) + 2 H2O</text>
        <dbReference type="Rhea" id="RHEA:45024"/>
        <dbReference type="ChEBI" id="CHEBI:15377"/>
        <dbReference type="ChEBI" id="CHEBI:15378"/>
        <dbReference type="ChEBI" id="CHEBI:15379"/>
        <dbReference type="ChEBI" id="CHEBI:16113"/>
        <dbReference type="ChEBI" id="CHEBI:17759"/>
        <dbReference type="ChEBI" id="CHEBI:57783"/>
        <dbReference type="ChEBI" id="CHEBI:58349"/>
        <dbReference type="EC" id="1.14.19.21"/>
    </reaction>
    <physiologicalReaction direction="left-to-right" evidence="19">
        <dbReference type="Rhea" id="RHEA:45025"/>
    </physiologicalReaction>
</comment>
<evidence type="ECO:0000256" key="7">
    <source>
        <dbReference type="ARBA" id="ARBA00022989"/>
    </source>
</evidence>
<evidence type="ECO:0000256" key="2">
    <source>
        <dbReference type="ARBA" id="ARBA00004370"/>
    </source>
</evidence>
<dbReference type="GO" id="GO:0051537">
    <property type="term" value="F:2 iron, 2 sulfur cluster binding"/>
    <property type="evidence" value="ECO:0007669"/>
    <property type="project" value="UniProtKB-KW"/>
</dbReference>
<keyword evidence="8" id="KW-0560">Oxidoreductase</keyword>
<evidence type="ECO:0000256" key="9">
    <source>
        <dbReference type="ARBA" id="ARBA00023004"/>
    </source>
</evidence>
<keyword evidence="11" id="KW-0472">Membrane</keyword>
<evidence type="ECO:0000256" key="14">
    <source>
        <dbReference type="ARBA" id="ARBA00025729"/>
    </source>
</evidence>
<keyword evidence="9" id="KW-0408">Iron</keyword>
<evidence type="ECO:0000256" key="6">
    <source>
        <dbReference type="ARBA" id="ARBA00022723"/>
    </source>
</evidence>
<dbReference type="PANTHER" id="PTHR21266:SF32">
    <property type="entry name" value="CHOLESTEROL 7-DESATURASE NVD"/>
    <property type="match status" value="1"/>
</dbReference>
<evidence type="ECO:0000256" key="16">
    <source>
        <dbReference type="ARBA" id="ARBA00030944"/>
    </source>
</evidence>
<dbReference type="Pfam" id="PF19298">
    <property type="entry name" value="KshA_C"/>
    <property type="match status" value="1"/>
</dbReference>
<comment type="pathway">
    <text evidence="13">Steroid hormone biosynthesis; dafachronic acid biosynthesis.</text>
</comment>
<keyword evidence="5" id="KW-0001">2Fe-2S</keyword>
<dbReference type="InterPro" id="IPR045605">
    <property type="entry name" value="KshA-like_C"/>
</dbReference>
<dbReference type="EC" id="1.14.19.21" evidence="15"/>
<keyword evidence="7" id="KW-1133">Transmembrane helix</keyword>
<gene>
    <name evidence="21" type="primary">nocJ</name>
</gene>
<dbReference type="GO" id="GO:0004497">
    <property type="term" value="F:monooxygenase activity"/>
    <property type="evidence" value="ECO:0007669"/>
    <property type="project" value="UniProtKB-ARBA"/>
</dbReference>
<comment type="similarity">
    <text evidence="14">Belongs to the cholesterol 7-desaturase family.</text>
</comment>
<dbReference type="GO" id="GO:0005737">
    <property type="term" value="C:cytoplasm"/>
    <property type="evidence" value="ECO:0007669"/>
    <property type="project" value="TreeGrafter"/>
</dbReference>
<dbReference type="Pfam" id="PF00355">
    <property type="entry name" value="Rieske"/>
    <property type="match status" value="1"/>
</dbReference>
<evidence type="ECO:0000256" key="18">
    <source>
        <dbReference type="ARBA" id="ARBA00047853"/>
    </source>
</evidence>
<dbReference type="EMBL" id="KP143720">
    <property type="protein sequence ID" value="AKL71643.1"/>
    <property type="molecule type" value="Genomic_DNA"/>
</dbReference>
<keyword evidence="12" id="KW-0753">Steroid metabolism</keyword>
<comment type="catalytic activity">
    <reaction evidence="18">
        <text>cholesterol + NADH + O2 + H(+) = 7-dehydrocholesterol + NAD(+) + 2 H2O</text>
        <dbReference type="Rhea" id="RHEA:51644"/>
        <dbReference type="ChEBI" id="CHEBI:15377"/>
        <dbReference type="ChEBI" id="CHEBI:15378"/>
        <dbReference type="ChEBI" id="CHEBI:15379"/>
        <dbReference type="ChEBI" id="CHEBI:16113"/>
        <dbReference type="ChEBI" id="CHEBI:17759"/>
        <dbReference type="ChEBI" id="CHEBI:57540"/>
        <dbReference type="ChEBI" id="CHEBI:57945"/>
        <dbReference type="EC" id="1.14.19.21"/>
    </reaction>
    <physiologicalReaction direction="left-to-right" evidence="18">
        <dbReference type="Rhea" id="RHEA:51645"/>
    </physiologicalReaction>
</comment>
<dbReference type="SUPFAM" id="SSF55961">
    <property type="entry name" value="Bet v1-like"/>
    <property type="match status" value="1"/>
</dbReference>
<dbReference type="Gene3D" id="3.90.380.10">
    <property type="entry name" value="Naphthalene 1,2-dioxygenase Alpha Subunit, Chain A, domain 1"/>
    <property type="match status" value="1"/>
</dbReference>
<comment type="subunit">
    <text evidence="17">Homotrimer. The two-component system 3-ketosteroid-9-alpha-monooxygenase is composed of an oxygenase component KshA and a reductase component KshB.</text>
</comment>
<evidence type="ECO:0000256" key="17">
    <source>
        <dbReference type="ARBA" id="ARBA00046982"/>
    </source>
</evidence>
<evidence type="ECO:0000256" key="15">
    <source>
        <dbReference type="ARBA" id="ARBA00026095"/>
    </source>
</evidence>
<dbReference type="InterPro" id="IPR036922">
    <property type="entry name" value="Rieske_2Fe-2S_sf"/>
</dbReference>
<organism evidence="21">
    <name type="scientific">Nostoc sp. CCAP 1453/38</name>
    <dbReference type="NCBI Taxonomy" id="1570104"/>
    <lineage>
        <taxon>Bacteria</taxon>
        <taxon>Bacillati</taxon>
        <taxon>Cyanobacteriota</taxon>
        <taxon>Cyanophyceae</taxon>
        <taxon>Nostocales</taxon>
        <taxon>Nostocaceae</taxon>
        <taxon>Nostoc</taxon>
    </lineage>
</organism>
<dbReference type="GO" id="GO:0170056">
    <property type="term" value="F:cholesterol 7-desaturase [NAD(P)H] activity"/>
    <property type="evidence" value="ECO:0007669"/>
    <property type="project" value="UniProtKB-EC"/>
</dbReference>
<keyword evidence="10" id="KW-0411">Iron-sulfur</keyword>
<dbReference type="PANTHER" id="PTHR21266">
    <property type="entry name" value="IRON-SULFUR DOMAIN CONTAINING PROTEIN"/>
    <property type="match status" value="1"/>
</dbReference>
<evidence type="ECO:0000256" key="1">
    <source>
        <dbReference type="ARBA" id="ARBA00001962"/>
    </source>
</evidence>
<evidence type="ECO:0000256" key="10">
    <source>
        <dbReference type="ARBA" id="ARBA00023014"/>
    </source>
</evidence>
<evidence type="ECO:0000256" key="8">
    <source>
        <dbReference type="ARBA" id="ARBA00023002"/>
    </source>
</evidence>
<accession>A0A186QIJ4</accession>
<dbReference type="GO" id="GO:0008203">
    <property type="term" value="P:cholesterol metabolic process"/>
    <property type="evidence" value="ECO:0007669"/>
    <property type="project" value="InterPro"/>
</dbReference>
<evidence type="ECO:0000256" key="3">
    <source>
        <dbReference type="ARBA" id="ARBA00004972"/>
    </source>
</evidence>
<dbReference type="AlphaFoldDB" id="A0A186QIJ4"/>
<sequence length="344" mass="39517">MNRNIRIHPIPNSWYRVCFSKDLRPGEVKPLRYFNKDLVLFRTETGEACIFDAHCRHLGAHLGHGGEVKGEGIQCPYHGWIWDKGGQCNHVPYPHTGCNPTVKIGKWPVAELNGTIFTYYHSEGKAPTWEMPVFPEFYGGEWVSAIQMYKRNVKCSIQEIAENNSDTAHFSHLHGARFGKVLSESLELDGLQRTHIASYEVRIPVISKLLGINEFHTTYQQYGLGCNRNLVSLKANGKTVLEWRLVCMHTPIDKENAEALCVTKLKKFINVPITRFIVELLTKKACEEVDKDAMVWDHKIFLENPPLYKEEHSINQFREWVKHFYSDSEQPEKISFPTTSGSNN</sequence>
<keyword evidence="4" id="KW-0812">Transmembrane</keyword>
<comment type="subcellular location">
    <subcellularLocation>
        <location evidence="2">Membrane</location>
    </subcellularLocation>
</comment>
<evidence type="ECO:0000256" key="13">
    <source>
        <dbReference type="ARBA" id="ARBA00025712"/>
    </source>
</evidence>
<evidence type="ECO:0000256" key="19">
    <source>
        <dbReference type="ARBA" id="ARBA00049548"/>
    </source>
</evidence>
<evidence type="ECO:0000256" key="12">
    <source>
        <dbReference type="ARBA" id="ARBA00023221"/>
    </source>
</evidence>
<evidence type="ECO:0000256" key="4">
    <source>
        <dbReference type="ARBA" id="ARBA00022692"/>
    </source>
</evidence>
<protein>
    <recommendedName>
        <fullName evidence="15">cholesterol 7-desaturase</fullName>
        <ecNumber evidence="15">1.14.19.21</ecNumber>
    </recommendedName>
    <alternativeName>
        <fullName evidence="16">Rieske-type oxygenase</fullName>
    </alternativeName>
</protein>
<name>A0A186QIJ4_9NOSO</name>